<dbReference type="GO" id="GO:0032483">
    <property type="term" value="P:regulation of Rab protein signal transduction"/>
    <property type="evidence" value="ECO:0007669"/>
    <property type="project" value="TreeGrafter"/>
</dbReference>
<dbReference type="EnsemblMetazoa" id="MESCA005570-RA">
    <property type="protein sequence ID" value="MESCA005570-PA"/>
    <property type="gene ID" value="MESCA005570"/>
</dbReference>
<name>T1GPN4_MEGSC</name>
<accession>T1GPN4</accession>
<feature type="domain" description="UDENN" evidence="1">
    <location>
        <begin position="1"/>
        <end position="134"/>
    </location>
</feature>
<evidence type="ECO:0000259" key="1">
    <source>
        <dbReference type="PROSITE" id="PS50211"/>
    </source>
</evidence>
<dbReference type="PANTHER" id="PTHR12296:SF16">
    <property type="entry name" value="C-MYC PROMOTER-BINDING PROTEIN"/>
    <property type="match status" value="1"/>
</dbReference>
<keyword evidence="3" id="KW-1185">Reference proteome</keyword>
<organism evidence="2 3">
    <name type="scientific">Megaselia scalaris</name>
    <name type="common">Humpbacked fly</name>
    <name type="synonym">Phora scalaris</name>
    <dbReference type="NCBI Taxonomy" id="36166"/>
    <lineage>
        <taxon>Eukaryota</taxon>
        <taxon>Metazoa</taxon>
        <taxon>Ecdysozoa</taxon>
        <taxon>Arthropoda</taxon>
        <taxon>Hexapoda</taxon>
        <taxon>Insecta</taxon>
        <taxon>Pterygota</taxon>
        <taxon>Neoptera</taxon>
        <taxon>Endopterygota</taxon>
        <taxon>Diptera</taxon>
        <taxon>Brachycera</taxon>
        <taxon>Muscomorpha</taxon>
        <taxon>Platypezoidea</taxon>
        <taxon>Phoridae</taxon>
        <taxon>Megaseliini</taxon>
        <taxon>Megaselia</taxon>
    </lineage>
</organism>
<dbReference type="PROSITE" id="PS50211">
    <property type="entry name" value="DENN"/>
    <property type="match status" value="1"/>
</dbReference>
<dbReference type="SMART" id="SM00801">
    <property type="entry name" value="dDENN"/>
    <property type="match status" value="1"/>
</dbReference>
<dbReference type="InterPro" id="IPR037516">
    <property type="entry name" value="Tripartite_DENN"/>
</dbReference>
<evidence type="ECO:0000313" key="2">
    <source>
        <dbReference type="EnsemblMetazoa" id="MESCA005570-PA"/>
    </source>
</evidence>
<dbReference type="HOGENOM" id="CLU_1880593_0_0_1"/>
<reference evidence="3" key="1">
    <citation type="submission" date="2013-02" db="EMBL/GenBank/DDBJ databases">
        <authorList>
            <person name="Hughes D."/>
        </authorList>
    </citation>
    <scope>NUCLEOTIDE SEQUENCE</scope>
    <source>
        <strain>Durham</strain>
        <strain evidence="3">NC isolate 2 -- Noor lab</strain>
    </source>
</reference>
<sequence length="136" mass="15396">MFPAPLLDATQQSLILILQPDLAEDDLAFKHSSSNTINSSTGTISGNFVEKEDDDEMKDKQIRAVFMRLFAQLLQGYRSCLTIIRIHPKPVITFNKSGFLGAKDLIENEFISRVLESMFFTGFVNERGPPWRQIDA</sequence>
<dbReference type="InterPro" id="IPR005112">
    <property type="entry name" value="dDENN_dom"/>
</dbReference>
<dbReference type="Proteomes" id="UP000015102">
    <property type="component" value="Unassembled WGS sequence"/>
</dbReference>
<evidence type="ECO:0000313" key="3">
    <source>
        <dbReference type="Proteomes" id="UP000015102"/>
    </source>
</evidence>
<dbReference type="AlphaFoldDB" id="T1GPN4"/>
<reference evidence="2" key="2">
    <citation type="submission" date="2015-06" db="UniProtKB">
        <authorList>
            <consortium name="EnsemblMetazoa"/>
        </authorList>
    </citation>
    <scope>IDENTIFICATION</scope>
</reference>
<dbReference type="GO" id="GO:0031410">
    <property type="term" value="C:cytoplasmic vesicle"/>
    <property type="evidence" value="ECO:0007669"/>
    <property type="project" value="TreeGrafter"/>
</dbReference>
<protein>
    <recommendedName>
        <fullName evidence="1">UDENN domain-containing protein</fullName>
    </recommendedName>
</protein>
<dbReference type="EMBL" id="CAQQ02096269">
    <property type="status" value="NOT_ANNOTATED_CDS"/>
    <property type="molecule type" value="Genomic_DNA"/>
</dbReference>
<dbReference type="GO" id="GO:0005085">
    <property type="term" value="F:guanyl-nucleotide exchange factor activity"/>
    <property type="evidence" value="ECO:0007669"/>
    <property type="project" value="UniProtKB-ARBA"/>
</dbReference>
<dbReference type="STRING" id="36166.T1GPN4"/>
<dbReference type="InterPro" id="IPR051696">
    <property type="entry name" value="DENN_Domain_GEFs"/>
</dbReference>
<proteinExistence type="predicted"/>
<dbReference type="PANTHER" id="PTHR12296">
    <property type="entry name" value="DENN DOMAIN-CONTAINING PROTEIN 4"/>
    <property type="match status" value="1"/>
</dbReference>